<evidence type="ECO:0000313" key="3">
    <source>
        <dbReference type="Proteomes" id="UP000257109"/>
    </source>
</evidence>
<reference evidence="2" key="1">
    <citation type="submission" date="2018-05" db="EMBL/GenBank/DDBJ databases">
        <title>Draft genome of Mucuna pruriens seed.</title>
        <authorList>
            <person name="Nnadi N.E."/>
            <person name="Vos R."/>
            <person name="Hasami M.H."/>
            <person name="Devisetty U.K."/>
            <person name="Aguiy J.C."/>
        </authorList>
    </citation>
    <scope>NUCLEOTIDE SEQUENCE [LARGE SCALE GENOMIC DNA]</scope>
    <source>
        <strain evidence="2">JCA_2017</strain>
    </source>
</reference>
<dbReference type="Proteomes" id="UP000257109">
    <property type="component" value="Unassembled WGS sequence"/>
</dbReference>
<feature type="compositionally biased region" description="Polar residues" evidence="1">
    <location>
        <begin position="123"/>
        <end position="133"/>
    </location>
</feature>
<protein>
    <submittedName>
        <fullName evidence="2">Uncharacterized protein</fullName>
    </submittedName>
</protein>
<feature type="region of interest" description="Disordered" evidence="1">
    <location>
        <begin position="111"/>
        <end position="133"/>
    </location>
</feature>
<dbReference type="AlphaFoldDB" id="A0A371GHA7"/>
<evidence type="ECO:0000256" key="1">
    <source>
        <dbReference type="SAM" id="MobiDB-lite"/>
    </source>
</evidence>
<gene>
    <name evidence="2" type="ORF">CR513_28314</name>
</gene>
<accession>A0A371GHA7</accession>
<sequence>MRPHSFKEGDLVPRKIFPNAKDSKMEMYEEPYVAKHIFSERDLILTDPKGDELIHPANTNMVKLCHPREFNQRRIQRVDPKRKTSTPLRWDWEGEASSHVRSWQPCHHAVTKPMQSRVWRQDSPWSPRNAHTS</sequence>
<proteinExistence type="predicted"/>
<comment type="caution">
    <text evidence="2">The sequence shown here is derived from an EMBL/GenBank/DDBJ whole genome shotgun (WGS) entry which is preliminary data.</text>
</comment>
<organism evidence="2 3">
    <name type="scientific">Mucuna pruriens</name>
    <name type="common">Velvet bean</name>
    <name type="synonym">Dolichos pruriens</name>
    <dbReference type="NCBI Taxonomy" id="157652"/>
    <lineage>
        <taxon>Eukaryota</taxon>
        <taxon>Viridiplantae</taxon>
        <taxon>Streptophyta</taxon>
        <taxon>Embryophyta</taxon>
        <taxon>Tracheophyta</taxon>
        <taxon>Spermatophyta</taxon>
        <taxon>Magnoliopsida</taxon>
        <taxon>eudicotyledons</taxon>
        <taxon>Gunneridae</taxon>
        <taxon>Pentapetalae</taxon>
        <taxon>rosids</taxon>
        <taxon>fabids</taxon>
        <taxon>Fabales</taxon>
        <taxon>Fabaceae</taxon>
        <taxon>Papilionoideae</taxon>
        <taxon>50 kb inversion clade</taxon>
        <taxon>NPAAA clade</taxon>
        <taxon>indigoferoid/millettioid clade</taxon>
        <taxon>Phaseoleae</taxon>
        <taxon>Mucuna</taxon>
    </lineage>
</organism>
<dbReference type="EMBL" id="QJKJ01005541">
    <property type="protein sequence ID" value="RDX89890.1"/>
    <property type="molecule type" value="Genomic_DNA"/>
</dbReference>
<feature type="non-terminal residue" evidence="2">
    <location>
        <position position="1"/>
    </location>
</feature>
<evidence type="ECO:0000313" key="2">
    <source>
        <dbReference type="EMBL" id="RDX89890.1"/>
    </source>
</evidence>
<name>A0A371GHA7_MUCPR</name>
<keyword evidence="3" id="KW-1185">Reference proteome</keyword>
<dbReference type="OrthoDB" id="1374661at2759"/>